<evidence type="ECO:0000256" key="2">
    <source>
        <dbReference type="PIRSR" id="PIRSR000705-3"/>
    </source>
</evidence>
<dbReference type="AlphaFoldDB" id="A0A9D9I6Y7"/>
<dbReference type="PANTHER" id="PTHR10513:SF35">
    <property type="entry name" value="DEOXYADENOSINE KINASE"/>
    <property type="match status" value="1"/>
</dbReference>
<dbReference type="EMBL" id="JADIMH010000007">
    <property type="protein sequence ID" value="MBO8466404.1"/>
    <property type="molecule type" value="Genomic_DNA"/>
</dbReference>
<dbReference type="Pfam" id="PF01712">
    <property type="entry name" value="dNK"/>
    <property type="match status" value="1"/>
</dbReference>
<protein>
    <submittedName>
        <fullName evidence="4">Deoxynucleoside kinase</fullName>
    </submittedName>
</protein>
<sequence length="206" mass="24120">MHIGIAGNIGSGKTTLTRLLSEYYGWTPKYEAITHNPYIEDYYRDIHRWSFNLEVYFLTRRFKDIIEISKTEGTVIQDRTILEGVYIFAANNKDMGNISERDFNTYMDLFDVMMSMVKLPDLLIYLKSSIPHLVAQIQKRGRDYEKSISLEYLAGLNDRYEKWTESYPGRILTIDADSLDFENRAEDFSLITDRIDAELFGLFSEK</sequence>
<evidence type="ECO:0000259" key="3">
    <source>
        <dbReference type="Pfam" id="PF01712"/>
    </source>
</evidence>
<dbReference type="GO" id="GO:0005737">
    <property type="term" value="C:cytoplasm"/>
    <property type="evidence" value="ECO:0007669"/>
    <property type="project" value="TreeGrafter"/>
</dbReference>
<keyword evidence="2" id="KW-0067">ATP-binding</keyword>
<keyword evidence="2" id="KW-0547">Nucleotide-binding</keyword>
<dbReference type="CDD" id="cd01673">
    <property type="entry name" value="dNK"/>
    <property type="match status" value="1"/>
</dbReference>
<dbReference type="PIRSF" id="PIRSF000705">
    <property type="entry name" value="DNK"/>
    <property type="match status" value="1"/>
</dbReference>
<organism evidence="4 5">
    <name type="scientific">Candidatus Cryptobacteroides faecipullorum</name>
    <dbReference type="NCBI Taxonomy" id="2840764"/>
    <lineage>
        <taxon>Bacteria</taxon>
        <taxon>Pseudomonadati</taxon>
        <taxon>Bacteroidota</taxon>
        <taxon>Bacteroidia</taxon>
        <taxon>Bacteroidales</taxon>
        <taxon>Candidatus Cryptobacteroides</taxon>
    </lineage>
</organism>
<evidence type="ECO:0000313" key="5">
    <source>
        <dbReference type="Proteomes" id="UP000823660"/>
    </source>
</evidence>
<proteinExistence type="predicted"/>
<dbReference type="InterPro" id="IPR002624">
    <property type="entry name" value="DCK/DGK"/>
</dbReference>
<accession>A0A9D9I6Y7</accession>
<dbReference type="Gene3D" id="3.40.50.300">
    <property type="entry name" value="P-loop containing nucleotide triphosphate hydrolases"/>
    <property type="match status" value="1"/>
</dbReference>
<dbReference type="SUPFAM" id="SSF52540">
    <property type="entry name" value="P-loop containing nucleoside triphosphate hydrolases"/>
    <property type="match status" value="1"/>
</dbReference>
<feature type="binding site" evidence="2">
    <location>
        <begin position="7"/>
        <end position="15"/>
    </location>
    <ligand>
        <name>ATP</name>
        <dbReference type="ChEBI" id="CHEBI:30616"/>
    </ligand>
</feature>
<feature type="domain" description="Deoxynucleoside kinase" evidence="3">
    <location>
        <begin position="3"/>
        <end position="195"/>
    </location>
</feature>
<evidence type="ECO:0000313" key="4">
    <source>
        <dbReference type="EMBL" id="MBO8466404.1"/>
    </source>
</evidence>
<reference evidence="4" key="2">
    <citation type="journal article" date="2021" name="PeerJ">
        <title>Extensive microbial diversity within the chicken gut microbiome revealed by metagenomics and culture.</title>
        <authorList>
            <person name="Gilroy R."/>
            <person name="Ravi A."/>
            <person name="Getino M."/>
            <person name="Pursley I."/>
            <person name="Horton D.L."/>
            <person name="Alikhan N.F."/>
            <person name="Baker D."/>
            <person name="Gharbi K."/>
            <person name="Hall N."/>
            <person name="Watson M."/>
            <person name="Adriaenssens E.M."/>
            <person name="Foster-Nyarko E."/>
            <person name="Jarju S."/>
            <person name="Secka A."/>
            <person name="Antonio M."/>
            <person name="Oren A."/>
            <person name="Chaudhuri R.R."/>
            <person name="La Ragione R."/>
            <person name="Hildebrand F."/>
            <person name="Pallen M.J."/>
        </authorList>
    </citation>
    <scope>NUCLEOTIDE SEQUENCE</scope>
    <source>
        <strain evidence="4">B1-15692</strain>
    </source>
</reference>
<dbReference type="PANTHER" id="PTHR10513">
    <property type="entry name" value="DEOXYNUCLEOSIDE KINASE"/>
    <property type="match status" value="1"/>
</dbReference>
<evidence type="ECO:0000256" key="1">
    <source>
        <dbReference type="PIRSR" id="PIRSR000705-1"/>
    </source>
</evidence>
<dbReference type="InterPro" id="IPR031314">
    <property type="entry name" value="DNK_dom"/>
</dbReference>
<dbReference type="Proteomes" id="UP000823660">
    <property type="component" value="Unassembled WGS sequence"/>
</dbReference>
<feature type="binding site" evidence="2">
    <location>
        <begin position="179"/>
        <end position="181"/>
    </location>
    <ligand>
        <name>ATP</name>
        <dbReference type="ChEBI" id="CHEBI:30616"/>
    </ligand>
</feature>
<gene>
    <name evidence="4" type="ORF">IAB99_01405</name>
</gene>
<feature type="active site" description="Proton acceptor" evidence="1">
    <location>
        <position position="78"/>
    </location>
</feature>
<dbReference type="GO" id="GO:0019136">
    <property type="term" value="F:deoxynucleoside kinase activity"/>
    <property type="evidence" value="ECO:0007669"/>
    <property type="project" value="InterPro"/>
</dbReference>
<keyword evidence="4" id="KW-0418">Kinase</keyword>
<keyword evidence="4" id="KW-0808">Transferase</keyword>
<comment type="caution">
    <text evidence="4">The sequence shown here is derived from an EMBL/GenBank/DDBJ whole genome shotgun (WGS) entry which is preliminary data.</text>
</comment>
<dbReference type="InterPro" id="IPR050566">
    <property type="entry name" value="Deoxyribonucleoside_kinase"/>
</dbReference>
<reference evidence="4" key="1">
    <citation type="submission" date="2020-10" db="EMBL/GenBank/DDBJ databases">
        <authorList>
            <person name="Gilroy R."/>
        </authorList>
    </citation>
    <scope>NUCLEOTIDE SEQUENCE</scope>
    <source>
        <strain evidence="4">B1-15692</strain>
    </source>
</reference>
<name>A0A9D9I6Y7_9BACT</name>
<dbReference type="InterPro" id="IPR027417">
    <property type="entry name" value="P-loop_NTPase"/>
</dbReference>
<dbReference type="GO" id="GO:0005524">
    <property type="term" value="F:ATP binding"/>
    <property type="evidence" value="ECO:0007669"/>
    <property type="project" value="UniProtKB-KW"/>
</dbReference>